<feature type="domain" description="Haemolysin activator HlyB C-terminal" evidence="1">
    <location>
        <begin position="312"/>
        <end position="502"/>
    </location>
</feature>
<name>A0A2U2JDW6_9FLAO</name>
<evidence type="ECO:0000313" key="2">
    <source>
        <dbReference type="EMBL" id="PWG06529.1"/>
    </source>
</evidence>
<protein>
    <recommendedName>
        <fullName evidence="1">Haemolysin activator HlyB C-terminal domain-containing protein</fullName>
    </recommendedName>
</protein>
<evidence type="ECO:0000313" key="3">
    <source>
        <dbReference type="Proteomes" id="UP000245670"/>
    </source>
</evidence>
<reference evidence="2 3" key="1">
    <citation type="submission" date="2018-05" db="EMBL/GenBank/DDBJ databases">
        <title>Polaribacter aquimarinus sp. nov., isolated from sediment in a sediment of sea.</title>
        <authorList>
            <person name="Lu D."/>
        </authorList>
    </citation>
    <scope>NUCLEOTIDE SEQUENCE [LARGE SCALE GENOMIC DNA]</scope>
    <source>
        <strain evidence="2 3">ZY113</strain>
    </source>
</reference>
<organism evidence="2 3">
    <name type="scientific">Polaribacter aquimarinus</name>
    <dbReference type="NCBI Taxonomy" id="2100726"/>
    <lineage>
        <taxon>Bacteria</taxon>
        <taxon>Pseudomonadati</taxon>
        <taxon>Bacteroidota</taxon>
        <taxon>Flavobacteriia</taxon>
        <taxon>Flavobacteriales</taxon>
        <taxon>Flavobacteriaceae</taxon>
    </lineage>
</organism>
<sequence length="540" mass="62565">MINSIKVFSQEITLKINSKIDSEKKVLDDLIFIKKHKDFSSINSELQKISWYLKVNGYFTNTIDSITTKNNSTTAFFSLNHKTERAVLYISDDNKVYFKNHNLKNNFITVPISNLASILNETSKKLDNEGKSFSKVSLENISIKKNTLFAVLKIDQSKKRVISKVIIKDYETFPQSYLKNYFTIYKNTIFNQKKIKEISLLSRDLEFAKEIKPPEVLFKNDSTFLFLYLKKQQNNSFDGIINFASKENGGVLFNGNLDLKLNNILNTGEVFNLFWNSIGEEKQEFKISSITPYIFNSKFSPEISFSIYKQDSTFLNTKFNSKLFYNINQKTKLALTYNSETSENLEETLSNNIESFNNYFLGFQLEYNIPKNDFFFNDKFNLNLNPSIGKRKTKTKSSKQFKIETSASYIWDLNTRNSFYIRNKTGFLNSDSLIDNELFRIGGTNSIRGFNEQSIFTNSYSYFNLEYRYLTSKNSFLYSISDIGKVIVNNKSKTLYGLGLGYMFNINNSRVNLGSVLGGNSIKELDINNLQLILSWKSFF</sequence>
<proteinExistence type="predicted"/>
<keyword evidence="3" id="KW-1185">Reference proteome</keyword>
<dbReference type="Gene3D" id="2.40.160.50">
    <property type="entry name" value="membrane protein fhac: a member of the omp85/tpsb transporter family"/>
    <property type="match status" value="1"/>
</dbReference>
<dbReference type="Pfam" id="PF03865">
    <property type="entry name" value="ShlB"/>
    <property type="match status" value="1"/>
</dbReference>
<accession>A0A2U2JDW6</accession>
<evidence type="ECO:0000259" key="1">
    <source>
        <dbReference type="Pfam" id="PF03865"/>
    </source>
</evidence>
<gene>
    <name evidence="2" type="ORF">DIS07_01465</name>
</gene>
<comment type="caution">
    <text evidence="2">The sequence shown here is derived from an EMBL/GenBank/DDBJ whole genome shotgun (WGS) entry which is preliminary data.</text>
</comment>
<dbReference type="AlphaFoldDB" id="A0A2U2JDW6"/>
<dbReference type="InterPro" id="IPR005565">
    <property type="entry name" value="Hemolysn_activator_HlyB_C"/>
</dbReference>
<dbReference type="EMBL" id="QFFG01000001">
    <property type="protein sequence ID" value="PWG06529.1"/>
    <property type="molecule type" value="Genomic_DNA"/>
</dbReference>
<dbReference type="Proteomes" id="UP000245670">
    <property type="component" value="Unassembled WGS sequence"/>
</dbReference>